<evidence type="ECO:0000256" key="3">
    <source>
        <dbReference type="ARBA" id="ARBA00022821"/>
    </source>
</evidence>
<dbReference type="EMBL" id="VAHF01000002">
    <property type="protein sequence ID" value="TXG69566.1"/>
    <property type="molecule type" value="Genomic_DNA"/>
</dbReference>
<keyword evidence="5" id="KW-0175">Coiled coil</keyword>
<feature type="domain" description="NB-ARC" evidence="6">
    <location>
        <begin position="161"/>
        <end position="323"/>
    </location>
</feature>
<proteinExistence type="inferred from homology"/>
<keyword evidence="9" id="KW-1185">Reference proteome</keyword>
<dbReference type="OrthoDB" id="1751378at2759"/>
<reference evidence="9" key="1">
    <citation type="journal article" date="2019" name="Gigascience">
        <title>De novo genome assembly of the endangered Acer yangbiense, a plant species with extremely small populations endemic to Yunnan Province, China.</title>
        <authorList>
            <person name="Yang J."/>
            <person name="Wariss H.M."/>
            <person name="Tao L."/>
            <person name="Zhang R."/>
            <person name="Yun Q."/>
            <person name="Hollingsworth P."/>
            <person name="Dao Z."/>
            <person name="Luo G."/>
            <person name="Guo H."/>
            <person name="Ma Y."/>
            <person name="Sun W."/>
        </authorList>
    </citation>
    <scope>NUCLEOTIDE SEQUENCE [LARGE SCALE GENOMIC DNA]</scope>
    <source>
        <strain evidence="9">cv. Malutang</strain>
    </source>
</reference>
<feature type="domain" description="Disease resistance protein At4g27190-like leucine-rich repeats" evidence="7">
    <location>
        <begin position="1111"/>
        <end position="1180"/>
    </location>
</feature>
<dbReference type="Pfam" id="PF23247">
    <property type="entry name" value="LRR_RPS2"/>
    <property type="match status" value="8"/>
</dbReference>
<accession>A0A5C7IM47</accession>
<feature type="domain" description="Disease resistance protein At4g27190-like leucine-rich repeats" evidence="7">
    <location>
        <begin position="1273"/>
        <end position="1342"/>
    </location>
</feature>
<evidence type="ECO:0000256" key="1">
    <source>
        <dbReference type="ARBA" id="ARBA00008894"/>
    </source>
</evidence>
<feature type="domain" description="Disease resistance protein At4g27190-like leucine-rich repeats" evidence="7">
    <location>
        <begin position="1814"/>
        <end position="1912"/>
    </location>
</feature>
<evidence type="ECO:0000256" key="4">
    <source>
        <dbReference type="ARBA" id="ARBA00022840"/>
    </source>
</evidence>
<feature type="domain" description="Disease resistance protein At4g27190-like leucine-rich repeats" evidence="7">
    <location>
        <begin position="1545"/>
        <end position="1661"/>
    </location>
</feature>
<dbReference type="PRINTS" id="PR00364">
    <property type="entry name" value="DISEASERSIST"/>
</dbReference>
<dbReference type="Gene3D" id="3.40.50.300">
    <property type="entry name" value="P-loop containing nucleotide triphosphate hydrolases"/>
    <property type="match status" value="1"/>
</dbReference>
<evidence type="ECO:0000313" key="8">
    <source>
        <dbReference type="EMBL" id="TXG69566.1"/>
    </source>
</evidence>
<dbReference type="InterPro" id="IPR057135">
    <property type="entry name" value="At4g27190-like_LRR"/>
</dbReference>
<keyword evidence="3" id="KW-0611">Plant defense</keyword>
<organism evidence="8 9">
    <name type="scientific">Acer yangbiense</name>
    <dbReference type="NCBI Taxonomy" id="1000413"/>
    <lineage>
        <taxon>Eukaryota</taxon>
        <taxon>Viridiplantae</taxon>
        <taxon>Streptophyta</taxon>
        <taxon>Embryophyta</taxon>
        <taxon>Tracheophyta</taxon>
        <taxon>Spermatophyta</taxon>
        <taxon>Magnoliopsida</taxon>
        <taxon>eudicotyledons</taxon>
        <taxon>Gunneridae</taxon>
        <taxon>Pentapetalae</taxon>
        <taxon>rosids</taxon>
        <taxon>malvids</taxon>
        <taxon>Sapindales</taxon>
        <taxon>Sapindaceae</taxon>
        <taxon>Hippocastanoideae</taxon>
        <taxon>Acereae</taxon>
        <taxon>Acer</taxon>
    </lineage>
</organism>
<dbReference type="FunFam" id="3.40.50.300:FF:001091">
    <property type="entry name" value="Probable disease resistance protein At1g61300"/>
    <property type="match status" value="1"/>
</dbReference>
<comment type="caution">
    <text evidence="8">The sequence shown here is derived from an EMBL/GenBank/DDBJ whole genome shotgun (WGS) entry which is preliminary data.</text>
</comment>
<feature type="domain" description="Disease resistance protein At4g27190-like leucine-rich repeats" evidence="7">
    <location>
        <begin position="949"/>
        <end position="1099"/>
    </location>
</feature>
<dbReference type="GO" id="GO:0006952">
    <property type="term" value="P:defense response"/>
    <property type="evidence" value="ECO:0007669"/>
    <property type="project" value="UniProtKB-KW"/>
</dbReference>
<evidence type="ECO:0000256" key="5">
    <source>
        <dbReference type="SAM" id="Coils"/>
    </source>
</evidence>
<dbReference type="GO" id="GO:0043531">
    <property type="term" value="F:ADP binding"/>
    <property type="evidence" value="ECO:0007669"/>
    <property type="project" value="InterPro"/>
</dbReference>
<dbReference type="Pfam" id="PF00931">
    <property type="entry name" value="NB-ARC"/>
    <property type="match status" value="1"/>
</dbReference>
<dbReference type="SUPFAM" id="SSF52058">
    <property type="entry name" value="L domain-like"/>
    <property type="match status" value="2"/>
</dbReference>
<evidence type="ECO:0000256" key="2">
    <source>
        <dbReference type="ARBA" id="ARBA00022741"/>
    </source>
</evidence>
<dbReference type="InterPro" id="IPR027417">
    <property type="entry name" value="P-loop_NTPase"/>
</dbReference>
<feature type="coiled-coil region" evidence="5">
    <location>
        <begin position="28"/>
        <end position="62"/>
    </location>
</feature>
<dbReference type="PANTHER" id="PTHR33463">
    <property type="entry name" value="NB-ARC DOMAIN-CONTAINING PROTEIN-RELATED"/>
    <property type="match status" value="1"/>
</dbReference>
<evidence type="ECO:0000313" key="9">
    <source>
        <dbReference type="Proteomes" id="UP000323000"/>
    </source>
</evidence>
<keyword evidence="2" id="KW-0547">Nucleotide-binding</keyword>
<protein>
    <submittedName>
        <fullName evidence="8">Uncharacterized protein</fullName>
    </submittedName>
</protein>
<feature type="domain" description="Disease resistance protein At4g27190-like leucine-rich repeats" evidence="7">
    <location>
        <begin position="1690"/>
        <end position="1811"/>
    </location>
</feature>
<name>A0A5C7IM47_9ROSI</name>
<dbReference type="SUPFAM" id="SSF52540">
    <property type="entry name" value="P-loop containing nucleoside triphosphate hydrolases"/>
    <property type="match status" value="1"/>
</dbReference>
<dbReference type="InterPro" id="IPR002182">
    <property type="entry name" value="NB-ARC"/>
</dbReference>
<dbReference type="InterPro" id="IPR050905">
    <property type="entry name" value="Plant_NBS-LRR"/>
</dbReference>
<dbReference type="InterPro" id="IPR042197">
    <property type="entry name" value="Apaf_helical"/>
</dbReference>
<comment type="similarity">
    <text evidence="1">Belongs to the disease resistance NB-LRR family.</text>
</comment>
<dbReference type="Proteomes" id="UP000323000">
    <property type="component" value="Chromosome 2"/>
</dbReference>
<dbReference type="InterPro" id="IPR032675">
    <property type="entry name" value="LRR_dom_sf"/>
</dbReference>
<feature type="domain" description="Disease resistance protein At4g27190-like leucine-rich repeats" evidence="7">
    <location>
        <begin position="1192"/>
        <end position="1261"/>
    </location>
</feature>
<dbReference type="GO" id="GO:0005524">
    <property type="term" value="F:ATP binding"/>
    <property type="evidence" value="ECO:0007669"/>
    <property type="project" value="UniProtKB-KW"/>
</dbReference>
<evidence type="ECO:0000259" key="7">
    <source>
        <dbReference type="Pfam" id="PF23247"/>
    </source>
</evidence>
<evidence type="ECO:0000259" key="6">
    <source>
        <dbReference type="Pfam" id="PF00931"/>
    </source>
</evidence>
<dbReference type="Gene3D" id="1.10.8.430">
    <property type="entry name" value="Helical domain of apoptotic protease-activating factors"/>
    <property type="match status" value="1"/>
</dbReference>
<dbReference type="SUPFAM" id="SSF52047">
    <property type="entry name" value="RNI-like"/>
    <property type="match status" value="2"/>
</dbReference>
<dbReference type="PANTHER" id="PTHR33463:SF198">
    <property type="entry name" value="RPP4C3"/>
    <property type="match status" value="1"/>
</dbReference>
<gene>
    <name evidence="8" type="ORF">EZV62_004501</name>
</gene>
<feature type="domain" description="Disease resistance protein At4g27190-like leucine-rich repeats" evidence="7">
    <location>
        <begin position="825"/>
        <end position="919"/>
    </location>
</feature>
<dbReference type="Gene3D" id="3.80.10.10">
    <property type="entry name" value="Ribonuclease Inhibitor"/>
    <property type="match status" value="6"/>
</dbReference>
<keyword evidence="4" id="KW-0067">ATP-binding</keyword>
<sequence>MADAVISVATEEAVRPLLDSIATQLGYIWNYKTNFDNLKKQVQNLQDKRVALEHSIMEAKRQGEEIEQYVVNWLNSVNMMIDEAKVIIEDDNKADNKCFKSLCPDLKKRYQHSKKAAVKAKDVFELHNVGKFDKISYHNLPEETWHPSNKPFEDFESRTSTLTYVINALSNPDVHMVGVHGMGGIGKTTLAREVGRKTEESKIFDVVVFVEVAESPNIRNIQGVIADKLGLKFHQETEPGRAITLRERLKKETKILLILDNIWESLDLEKVGIPFNDDHRGCKLLLTARKENLLSNEMGCENNFPIGILNEEEAWNLFKKIACSCVEGHDLQSLAFDVAKECGGLPIAIITIAKALKNKEECEWKSALHELQHPSVESLEESVATKAYSCIKLSYDHLKSEELKSTFLLCCTMIFISNASVEGLLRYAMGLRLFNTINTMEAARDRVNTLIQKLKKSSLLLDTLEGERFFMHDVVRDVGRSIALRDRHMFTMKENLVIQDLAEENTLKNCTYIILHDIAELLEELDCPQLEFLYIKPKTRFSKIPDNFFKGMPKLGVVHLIEMVLSPLHASFDLLKKLQTLYLHGCHLGDTVDIGKMKNLKILVLSSNIKQLPEQIGELTRLKVLDLSKCYNLEVIPPNTISRLIQLEELYMPVEFNGWQVEGVEGERSNVSFGELEHLSQLTALQIYIPDAKLLPNGLLFQNLQRYKIYIGVLQEPCMSYTNIRRWRRNHTRPHRTSRILSLIYDDANNSVEDGIIKQLKEIEELQLFGKQGGVKNVLYELNIDGFPKLNNFDVRSNPELVYIVDFPKQSEPCVAFPHLQTLFLIDLSSLEKICHGQFTLTPNSFCQLRTIRLKWCVKLKNIFSSSIARHLSQLERIEVFDCENMEEIFSIVGSENEEIDLEKLDSLYLYRLPKLRSFTYDEEEVGSTCDEERQMKDSLMPLFDGKVKFRNLKTIELEAINLKYVFSSSTLGSFVQLQSLEIDNCTVLDEIIRIDHDLKNNVELPSLKKLKIEKCPTMKSFICSDKVTFPSLEEIKISDMDNLEMIWHNQLEDSLNLQCYPKLSKMTITNCQSLKNLFPASIAWNLSQLKQLYVKNCGINAFIFGDKVTFPSLEEIEISDMDNLEMIWHNQLEDSLNFQCYPKLSKMTITNCQSLKNLFPASIAWNLSQLKHLYVENCGINAFIFGDKVTFPSLEEIEISDMDNLEMIWHNQLEDSLNFQCYPKLSKMTITNCQSLKNLFPASIAWNLSQLKHLYVKNCGINAFIFGDKVTFPSLEEIEISDMDKLEMIWYNQLEDSQNFQYCQKLCKVSVKKCQSLQNLFPASIVQNLWQLKEIFVKECGIKEIVAKEGGDRMFVFPELTSLSLHNLQRLKCFYPGMHTTRWPMLKRLNIIGCDKIDALKLFNIQETISEDQLNTIAQEKVLPNLEELRLDGRKIKMVWQGPFPEILFPKLKFFEIQDDESTVLSPNSLPRSRNLERLSLKNSSYEWIFSREEVEEYSQIKSLHVTRLGNLKQIWKQDSKVDTNLEELVVRSCGSLVTLLPPSTSFKNLTVLTVHDCRLINLISSSTAKSLMQLKEMEIKYCNLITEVVTGDGAGIEDEINFKNLKSLELISLSRLRKFCSGNYSFNFPSLEILKVRSCPKMRIFSSIAANTPMLREIELDWESYYCDGDVNTTMEWTHEKKVFSSYEMTLSANEIRMILQKFPEHKFSKVETIEVFDDESTVFPLDILQRFQNLNRLQLRDTSYKEIFSCEEVEKHAETLAQIKHLCLEKLDDLEQMWKQDSRSDLILHNLKSLKVVECNSLITLVLTSASFQNLGSMEISGCNGLRSLVTATVAKSLVQLWRLLIRNCNEMAEVVANGDVKEDEIIFNKLKTLELIDLSNLTSFYSGNYTLNFPSLENLHVTRCPKMKFFSSGISSMPMLQQIGWGSSKYNLEGDLNTTIQRIHEEMVCIH</sequence>